<dbReference type="InterPro" id="IPR000979">
    <property type="entry name" value="Phosphodiesterase_MJ0936/Vps29"/>
</dbReference>
<keyword evidence="2" id="KW-0479">Metal-binding</keyword>
<dbReference type="GO" id="GO:0046872">
    <property type="term" value="F:metal ion binding"/>
    <property type="evidence" value="ECO:0007669"/>
    <property type="project" value="UniProtKB-KW"/>
</dbReference>
<evidence type="ECO:0000256" key="2">
    <source>
        <dbReference type="RuleBase" id="RU362039"/>
    </source>
</evidence>
<protein>
    <recommendedName>
        <fullName evidence="2">Phosphoesterase</fullName>
        <ecNumber evidence="2">3.1.4.-</ecNumber>
    </recommendedName>
</protein>
<dbReference type="InterPro" id="IPR024654">
    <property type="entry name" value="Calcineurin-like_PHP_lpxH"/>
</dbReference>
<evidence type="ECO:0000313" key="4">
    <source>
        <dbReference type="EMBL" id="PYE21875.1"/>
    </source>
</evidence>
<dbReference type="SUPFAM" id="SSF56300">
    <property type="entry name" value="Metallo-dependent phosphatases"/>
    <property type="match status" value="1"/>
</dbReference>
<name>A0A2V4T8N7_9BURK</name>
<dbReference type="Pfam" id="PF12850">
    <property type="entry name" value="Metallophos_2"/>
    <property type="match status" value="1"/>
</dbReference>
<feature type="domain" description="Calcineurin-like phosphoesterase" evidence="3">
    <location>
        <begin position="22"/>
        <end position="160"/>
    </location>
</feature>
<dbReference type="InterPro" id="IPR029052">
    <property type="entry name" value="Metallo-depent_PP-like"/>
</dbReference>
<dbReference type="PANTHER" id="PTHR11124">
    <property type="entry name" value="VACUOLAR SORTING PROTEIN VPS29"/>
    <property type="match status" value="1"/>
</dbReference>
<comment type="caution">
    <text evidence="4">The sequence shown here is derived from an EMBL/GenBank/DDBJ whole genome shotgun (WGS) entry which is preliminary data.</text>
</comment>
<evidence type="ECO:0000256" key="1">
    <source>
        <dbReference type="ARBA" id="ARBA00008950"/>
    </source>
</evidence>
<dbReference type="EMBL" id="QJSQ01000012">
    <property type="protein sequence ID" value="PYE21875.1"/>
    <property type="molecule type" value="Genomic_DNA"/>
</dbReference>
<dbReference type="Gene3D" id="3.60.21.10">
    <property type="match status" value="1"/>
</dbReference>
<sequence length="174" mass="18143">MSAAIIGRSQPKRHLMSAKHPLRIALVADTHNLLRPELLAFVEGADAIVHAGDICEKRVLDTLAAIAPLTAVRGNNDHGAWADALPVQTTVALGGVRLAVVHELPGLQGDPAADGMAAVVSGHSHRPALETREGVLYVNPGSAGPRRFRLPVSAAMLTIGSHGALDVEHVNLVA</sequence>
<dbReference type="NCBIfam" id="TIGR00040">
    <property type="entry name" value="yfcE"/>
    <property type="match status" value="1"/>
</dbReference>
<evidence type="ECO:0000313" key="5">
    <source>
        <dbReference type="Proteomes" id="UP000247772"/>
    </source>
</evidence>
<reference evidence="4 5" key="1">
    <citation type="submission" date="2018-06" db="EMBL/GenBank/DDBJ databases">
        <title>Genomic Encyclopedia of Type Strains, Phase IV (KMG-V): Genome sequencing to study the core and pangenomes of soil and plant-associated prokaryotes.</title>
        <authorList>
            <person name="Whitman W."/>
        </authorList>
    </citation>
    <scope>NUCLEOTIDE SEQUENCE [LARGE SCALE GENOMIC DNA]</scope>
    <source>
        <strain evidence="4 5">SRCL-318</strain>
    </source>
</reference>
<dbReference type="Proteomes" id="UP000247772">
    <property type="component" value="Unassembled WGS sequence"/>
</dbReference>
<dbReference type="GO" id="GO:0016787">
    <property type="term" value="F:hydrolase activity"/>
    <property type="evidence" value="ECO:0007669"/>
    <property type="project" value="UniProtKB-UniRule"/>
</dbReference>
<gene>
    <name evidence="4" type="ORF">C7410_11265</name>
</gene>
<dbReference type="EC" id="3.1.4.-" evidence="2"/>
<comment type="similarity">
    <text evidence="1 2">Belongs to the metallophosphoesterase superfamily. YfcE family.</text>
</comment>
<organism evidence="4 5">
    <name type="scientific">Paraburkholderia silvatlantica</name>
    <dbReference type="NCBI Taxonomy" id="321895"/>
    <lineage>
        <taxon>Bacteria</taxon>
        <taxon>Pseudomonadati</taxon>
        <taxon>Pseudomonadota</taxon>
        <taxon>Betaproteobacteria</taxon>
        <taxon>Burkholderiales</taxon>
        <taxon>Burkholderiaceae</taxon>
        <taxon>Paraburkholderia</taxon>
    </lineage>
</organism>
<proteinExistence type="inferred from homology"/>
<dbReference type="AlphaFoldDB" id="A0A2V4T8N7"/>
<comment type="cofactor">
    <cofactor evidence="2">
        <name>a divalent metal cation</name>
        <dbReference type="ChEBI" id="CHEBI:60240"/>
    </cofactor>
</comment>
<evidence type="ECO:0000259" key="3">
    <source>
        <dbReference type="Pfam" id="PF12850"/>
    </source>
</evidence>
<accession>A0A2V4T8N7</accession>